<name>A0ABT9QC67_9ACTN</name>
<evidence type="ECO:0000313" key="1">
    <source>
        <dbReference type="EMBL" id="MDP9843903.1"/>
    </source>
</evidence>
<dbReference type="EMBL" id="JAUSQU010000001">
    <property type="protein sequence ID" value="MDP9843903.1"/>
    <property type="molecule type" value="Genomic_DNA"/>
</dbReference>
<sequence>MGYVVQAKGAVTAHRAHATPETLTYCGLGPPPKPRYRTKPVSLREHVLTGGRTAAVTPTWRAGVKGNLTSQAAEGKCRPCR</sequence>
<dbReference type="RefSeq" id="WP_307558366.1">
    <property type="nucleotide sequence ID" value="NZ_JAUSQU010000001.1"/>
</dbReference>
<evidence type="ECO:0000313" key="2">
    <source>
        <dbReference type="Proteomes" id="UP001225356"/>
    </source>
</evidence>
<comment type="caution">
    <text evidence="1">The sequence shown here is derived from an EMBL/GenBank/DDBJ whole genome shotgun (WGS) entry which is preliminary data.</text>
</comment>
<proteinExistence type="predicted"/>
<dbReference type="Proteomes" id="UP001225356">
    <property type="component" value="Unassembled WGS sequence"/>
</dbReference>
<protein>
    <submittedName>
        <fullName evidence="1">Uncharacterized protein</fullName>
    </submittedName>
</protein>
<accession>A0ABT9QC67</accession>
<reference evidence="1 2" key="1">
    <citation type="submission" date="2023-07" db="EMBL/GenBank/DDBJ databases">
        <title>Sequencing the genomes of 1000 actinobacteria strains.</title>
        <authorList>
            <person name="Klenk H.-P."/>
        </authorList>
    </citation>
    <scope>NUCLEOTIDE SEQUENCE [LARGE SCALE GENOMIC DNA]</scope>
    <source>
        <strain evidence="1 2">DSM 46740</strain>
    </source>
</reference>
<organism evidence="1 2">
    <name type="scientific">Streptosporangium lutulentum</name>
    <dbReference type="NCBI Taxonomy" id="1461250"/>
    <lineage>
        <taxon>Bacteria</taxon>
        <taxon>Bacillati</taxon>
        <taxon>Actinomycetota</taxon>
        <taxon>Actinomycetes</taxon>
        <taxon>Streptosporangiales</taxon>
        <taxon>Streptosporangiaceae</taxon>
        <taxon>Streptosporangium</taxon>
    </lineage>
</organism>
<gene>
    <name evidence="1" type="ORF">J2853_003114</name>
</gene>
<keyword evidence="2" id="KW-1185">Reference proteome</keyword>